<dbReference type="InterPro" id="IPR058245">
    <property type="entry name" value="NreC/VraR/RcsB-like_REC"/>
</dbReference>
<dbReference type="InterPro" id="IPR000792">
    <property type="entry name" value="Tscrpt_reg_LuxR_C"/>
</dbReference>
<evidence type="ECO:0000256" key="2">
    <source>
        <dbReference type="ARBA" id="ARBA00023125"/>
    </source>
</evidence>
<protein>
    <submittedName>
        <fullName evidence="6">BarA-associated response regulator UvrY</fullName>
    </submittedName>
</protein>
<feature type="domain" description="HTH luxR-type" evidence="4">
    <location>
        <begin position="141"/>
        <end position="206"/>
    </location>
</feature>
<accession>A0A0A0BI59</accession>
<dbReference type="SMART" id="SM00448">
    <property type="entry name" value="REC"/>
    <property type="match status" value="1"/>
</dbReference>
<dbReference type="GO" id="GO:0000160">
    <property type="term" value="P:phosphorelay signal transduction system"/>
    <property type="evidence" value="ECO:0007669"/>
    <property type="project" value="InterPro"/>
</dbReference>
<sequence>MKSVMIVDDHSAVRMGLKQLVEQIPNLEVIGEASTGEIAYDCYTKLMPDLVIIDLSMPGVGGVESIRKILSRKESPKIIVYTMHDEIIHVRKAMEAGASAYVLKSENVDDLILAIEKVMSSQRYLSEVVAQKLAIESVSEDILPIERLSAREYEVFCFLVKGMKVGEIAKLLAISSKTVATYQTQLKQKLHINSSVDLVIHAVKSGILSLEKQGNSL</sequence>
<keyword evidence="1 3" id="KW-0597">Phosphoprotein</keyword>
<dbReference type="SUPFAM" id="SSF52172">
    <property type="entry name" value="CheY-like"/>
    <property type="match status" value="1"/>
</dbReference>
<dbReference type="InterPro" id="IPR011006">
    <property type="entry name" value="CheY-like_superfamily"/>
</dbReference>
<dbReference type="Proteomes" id="UP000029999">
    <property type="component" value="Unassembled WGS sequence"/>
</dbReference>
<dbReference type="GO" id="GO:0006355">
    <property type="term" value="P:regulation of DNA-templated transcription"/>
    <property type="evidence" value="ECO:0007669"/>
    <property type="project" value="InterPro"/>
</dbReference>
<feature type="domain" description="Response regulatory" evidence="5">
    <location>
        <begin position="3"/>
        <end position="119"/>
    </location>
</feature>
<evidence type="ECO:0000313" key="7">
    <source>
        <dbReference type="Proteomes" id="UP000029999"/>
    </source>
</evidence>
<evidence type="ECO:0000313" key="6">
    <source>
        <dbReference type="EMBL" id="KGM07580.1"/>
    </source>
</evidence>
<dbReference type="RefSeq" id="WP_036313015.1">
    <property type="nucleotide sequence ID" value="NZ_JRQD01000002.1"/>
</dbReference>
<reference evidence="6 7" key="1">
    <citation type="submission" date="2014-09" db="EMBL/GenBank/DDBJ databases">
        <authorList>
            <person name="Grob C."/>
            <person name="Taubert M."/>
            <person name="Howat A.M."/>
            <person name="Burns O.J."/>
            <person name="Dixon J.L."/>
            <person name="Chen Y."/>
            <person name="Murrell J.C."/>
        </authorList>
    </citation>
    <scope>NUCLEOTIDE SEQUENCE [LARGE SCALE GENOMIC DNA]</scope>
    <source>
        <strain evidence="6">L4</strain>
    </source>
</reference>
<proteinExistence type="predicted"/>
<dbReference type="InterPro" id="IPR016032">
    <property type="entry name" value="Sig_transdc_resp-reg_C-effctor"/>
</dbReference>
<dbReference type="AlphaFoldDB" id="A0A0A0BI59"/>
<dbReference type="EMBL" id="JRQD01000002">
    <property type="protein sequence ID" value="KGM07580.1"/>
    <property type="molecule type" value="Genomic_DNA"/>
</dbReference>
<gene>
    <name evidence="6" type="ORF">LP43_1195</name>
</gene>
<dbReference type="PANTHER" id="PTHR43214:SF43">
    <property type="entry name" value="TWO-COMPONENT RESPONSE REGULATOR"/>
    <property type="match status" value="1"/>
</dbReference>
<organism evidence="6 7">
    <name type="scientific">Methylophaga thiooxydans</name>
    <dbReference type="NCBI Taxonomy" id="392484"/>
    <lineage>
        <taxon>Bacteria</taxon>
        <taxon>Pseudomonadati</taxon>
        <taxon>Pseudomonadota</taxon>
        <taxon>Gammaproteobacteria</taxon>
        <taxon>Thiotrichales</taxon>
        <taxon>Piscirickettsiaceae</taxon>
        <taxon>Methylophaga</taxon>
    </lineage>
</organism>
<name>A0A0A0BI59_9GAMM</name>
<dbReference type="CDD" id="cd17535">
    <property type="entry name" value="REC_NarL-like"/>
    <property type="match status" value="1"/>
</dbReference>
<dbReference type="SUPFAM" id="SSF46894">
    <property type="entry name" value="C-terminal effector domain of the bipartite response regulators"/>
    <property type="match status" value="1"/>
</dbReference>
<dbReference type="PROSITE" id="PS50110">
    <property type="entry name" value="RESPONSE_REGULATORY"/>
    <property type="match status" value="1"/>
</dbReference>
<dbReference type="Pfam" id="PF00196">
    <property type="entry name" value="GerE"/>
    <property type="match status" value="1"/>
</dbReference>
<dbReference type="GO" id="GO:0003677">
    <property type="term" value="F:DNA binding"/>
    <property type="evidence" value="ECO:0007669"/>
    <property type="project" value="UniProtKB-KW"/>
</dbReference>
<keyword evidence="2" id="KW-0238">DNA-binding</keyword>
<dbReference type="STRING" id="392484.LP43_1195"/>
<evidence type="ECO:0000259" key="5">
    <source>
        <dbReference type="PROSITE" id="PS50110"/>
    </source>
</evidence>
<dbReference type="PRINTS" id="PR00038">
    <property type="entry name" value="HTHLUXR"/>
</dbReference>
<dbReference type="PROSITE" id="PS50043">
    <property type="entry name" value="HTH_LUXR_2"/>
    <property type="match status" value="1"/>
</dbReference>
<evidence type="ECO:0000256" key="3">
    <source>
        <dbReference type="PROSITE-ProRule" id="PRU00169"/>
    </source>
</evidence>
<dbReference type="CDD" id="cd06170">
    <property type="entry name" value="LuxR_C_like"/>
    <property type="match status" value="1"/>
</dbReference>
<dbReference type="InterPro" id="IPR001789">
    <property type="entry name" value="Sig_transdc_resp-reg_receiver"/>
</dbReference>
<dbReference type="SMART" id="SM00421">
    <property type="entry name" value="HTH_LUXR"/>
    <property type="match status" value="1"/>
</dbReference>
<dbReference type="Pfam" id="PF00072">
    <property type="entry name" value="Response_reg"/>
    <property type="match status" value="1"/>
</dbReference>
<feature type="modified residue" description="4-aspartylphosphate" evidence="3">
    <location>
        <position position="54"/>
    </location>
</feature>
<dbReference type="PANTHER" id="PTHR43214">
    <property type="entry name" value="TWO-COMPONENT RESPONSE REGULATOR"/>
    <property type="match status" value="1"/>
</dbReference>
<evidence type="ECO:0000259" key="4">
    <source>
        <dbReference type="PROSITE" id="PS50043"/>
    </source>
</evidence>
<evidence type="ECO:0000256" key="1">
    <source>
        <dbReference type="ARBA" id="ARBA00022553"/>
    </source>
</evidence>
<comment type="caution">
    <text evidence="6">The sequence shown here is derived from an EMBL/GenBank/DDBJ whole genome shotgun (WGS) entry which is preliminary data.</text>
</comment>
<dbReference type="InterPro" id="IPR039420">
    <property type="entry name" value="WalR-like"/>
</dbReference>
<dbReference type="Gene3D" id="3.40.50.2300">
    <property type="match status" value="1"/>
</dbReference>